<reference evidence="2 3" key="1">
    <citation type="submission" date="2018-12" db="EMBL/GenBank/DDBJ databases">
        <title>Vibrio sp. isolated from China Sea.</title>
        <authorList>
            <person name="Li Y."/>
        </authorList>
    </citation>
    <scope>NUCLEOTIDE SEQUENCE [LARGE SCALE GENOMIC DNA]</scope>
    <source>
        <strain evidence="2 3">BEI207</strain>
    </source>
</reference>
<feature type="signal peptide" evidence="1">
    <location>
        <begin position="1"/>
        <end position="21"/>
    </location>
</feature>
<evidence type="ECO:0000256" key="1">
    <source>
        <dbReference type="SAM" id="SignalP"/>
    </source>
</evidence>
<keyword evidence="1" id="KW-0732">Signal</keyword>
<proteinExistence type="predicted"/>
<organism evidence="2 3">
    <name type="scientific">Vibrio aquaticus</name>
    <dbReference type="NCBI Taxonomy" id="2496559"/>
    <lineage>
        <taxon>Bacteria</taxon>
        <taxon>Pseudomonadati</taxon>
        <taxon>Pseudomonadota</taxon>
        <taxon>Gammaproteobacteria</taxon>
        <taxon>Vibrionales</taxon>
        <taxon>Vibrionaceae</taxon>
        <taxon>Vibrio</taxon>
    </lineage>
</organism>
<dbReference type="EMBL" id="RXZH01000001">
    <property type="protein sequence ID" value="RTZ17329.1"/>
    <property type="molecule type" value="Genomic_DNA"/>
</dbReference>
<dbReference type="OrthoDB" id="5914970at2"/>
<sequence length="294" mass="33417">MVKSKALLGALLMSAPLSTFATQVPWFESNSPLTQAHKHLLNDDLPGMFSSLVEVWQLEKNQSIVPHLNDLFLQSLEVDCGKSLDNRSLPDWITSVVVRRTEIQSPGRDSYRALVEVDSPVAIKDIALTRWVSKIVSTDNTLTVVENTDDRKSTRYIKRYNLNSRVKMGLYRIDVTATDETSWSSWLVLGEPKAEISIRWNAKAQWKVEKNALLNRHCPLPKLETALYDYVDGNYVQVWGESHDSDYPSSLDTIPIEPGRYVLAVSMNHQRWQGPIIVEQSQIISKTYDVSVEE</sequence>
<dbReference type="RefSeq" id="WP_126572085.1">
    <property type="nucleotide sequence ID" value="NZ_RXZH01000001.1"/>
</dbReference>
<name>A0A432D0A8_9VIBR</name>
<dbReference type="Pfam" id="PF11060">
    <property type="entry name" value="DUF2861"/>
    <property type="match status" value="1"/>
</dbReference>
<accession>A0A432D0A8</accession>
<feature type="chain" id="PRO_5019304986" evidence="1">
    <location>
        <begin position="22"/>
        <end position="294"/>
    </location>
</feature>
<dbReference type="InterPro" id="IPR021290">
    <property type="entry name" value="DUF2861"/>
</dbReference>
<gene>
    <name evidence="2" type="ORF">EJ063_00685</name>
</gene>
<evidence type="ECO:0000313" key="2">
    <source>
        <dbReference type="EMBL" id="RTZ17329.1"/>
    </source>
</evidence>
<evidence type="ECO:0000313" key="3">
    <source>
        <dbReference type="Proteomes" id="UP000268973"/>
    </source>
</evidence>
<dbReference type="AlphaFoldDB" id="A0A432D0A8"/>
<comment type="caution">
    <text evidence="2">The sequence shown here is derived from an EMBL/GenBank/DDBJ whole genome shotgun (WGS) entry which is preliminary data.</text>
</comment>
<keyword evidence="3" id="KW-1185">Reference proteome</keyword>
<protein>
    <submittedName>
        <fullName evidence="2">DUF2861 family protein</fullName>
    </submittedName>
</protein>
<dbReference type="Proteomes" id="UP000268973">
    <property type="component" value="Unassembled WGS sequence"/>
</dbReference>